<evidence type="ECO:0000313" key="1">
    <source>
        <dbReference type="EMBL" id="MBB5340469.1"/>
    </source>
</evidence>
<accession>A0ACC5P0Z1</accession>
<comment type="caution">
    <text evidence="1">The sequence shown here is derived from an EMBL/GenBank/DDBJ whole genome shotgun (WGS) entry which is preliminary data.</text>
</comment>
<evidence type="ECO:0000313" key="2">
    <source>
        <dbReference type="Proteomes" id="UP000569005"/>
    </source>
</evidence>
<protein>
    <submittedName>
        <fullName evidence="1">Uncharacterized protein</fullName>
    </submittedName>
</protein>
<proteinExistence type="predicted"/>
<organism evidence="1 2">
    <name type="scientific">Tunturiibacter gelidiferens</name>
    <dbReference type="NCBI Taxonomy" id="3069689"/>
    <lineage>
        <taxon>Bacteria</taxon>
        <taxon>Pseudomonadati</taxon>
        <taxon>Acidobacteriota</taxon>
        <taxon>Terriglobia</taxon>
        <taxon>Terriglobales</taxon>
        <taxon>Acidobacteriaceae</taxon>
        <taxon>Tunturiibacter</taxon>
    </lineage>
</organism>
<sequence length="392" mass="43411">MTMPKLQRRISKEKKRNRLPGITRIPACTILLLALAAVGAAAQSSTEAAPTAQQAPSPDATPTLHVYTNLKQVPVLVLTDDYQRMKPLDTSKFRISLDSGPQFPPTYVRQEGRDPISLSILIDASKPDNQMLPRISQAIAGLAPDYLQPQDRVSIYVLDCTLIRTAYEAPANAAVLRQTVDRGLTPWQIRQRKKGSAIPCKPSIPLWDSMANVLDELAPQSGRRVLLAITDGEDSGSRTLWSTVRRRAQFESIAVFGLLPTPVFAAMNRQDRGEIKVDSSSLRSTEDKFNQICGLSGGVEVQQRYGIVSWRLREFLQMVRERYILEFPRSPTEEAGEHTIAVSYRKRDLYIAPSGITVPVASEDEKKGANTVPINSSQAPVEGSRRVLLPNQ</sequence>
<dbReference type="EMBL" id="JACHEA010000001">
    <property type="protein sequence ID" value="MBB5340469.1"/>
    <property type="molecule type" value="Genomic_DNA"/>
</dbReference>
<gene>
    <name evidence="1" type="ORF">HDF13_002802</name>
</gene>
<reference evidence="1" key="1">
    <citation type="submission" date="2020-08" db="EMBL/GenBank/DDBJ databases">
        <title>Genomic Encyclopedia of Type Strains, Phase IV (KMG-V): Genome sequencing to study the core and pangenomes of soil and plant-associated prokaryotes.</title>
        <authorList>
            <person name="Whitman W."/>
        </authorList>
    </citation>
    <scope>NUCLEOTIDE SEQUENCE</scope>
    <source>
        <strain evidence="1">M8UP15</strain>
    </source>
</reference>
<keyword evidence="2" id="KW-1185">Reference proteome</keyword>
<name>A0ACC5P0Z1_9BACT</name>
<dbReference type="Proteomes" id="UP000569005">
    <property type="component" value="Unassembled WGS sequence"/>
</dbReference>